<proteinExistence type="predicted"/>
<protein>
    <submittedName>
        <fullName evidence="1">Uncharacterized protein</fullName>
    </submittedName>
</protein>
<evidence type="ECO:0000313" key="1">
    <source>
        <dbReference type="EMBL" id="MEM5402750.1"/>
    </source>
</evidence>
<name>A0ACC6RPL5_9BURK</name>
<comment type="caution">
    <text evidence="1">The sequence shown here is derived from an EMBL/GenBank/DDBJ whole genome shotgun (WGS) entry which is preliminary data.</text>
</comment>
<sequence length="302" mass="33209">MQLLTEIIAALSGEKTNLVEAIFKAKVLAFRLGDADLRQWVDSELSGYRDEAALPSYRRLHMTIMAQVTDGLHVYNDQVLPVFHLEKRLRDKLTVTELRESVVVVERFSQSEQDLIVALQPEYFPALSKGLRRGFELLRAWGKHSVGAHLQVVTEVRARLLEFVLNLEGSLPDDADSRNLRQIAEDVGVHEMFKGAVFGDNVNINIGSGTQSQLSYTVHKNDFAGLAKVLGEHGVGQADIAELRQAVDEDGTREAEKSYGPKVRQWMGGMIAKAGSAAWNIGIQTAGGVLANAISGYYGFGS</sequence>
<gene>
    <name evidence="1" type="ORF">VSR83_22035</name>
</gene>
<accession>A0ACC6RPL5</accession>
<evidence type="ECO:0000313" key="2">
    <source>
        <dbReference type="Proteomes" id="UP001392318"/>
    </source>
</evidence>
<dbReference type="Proteomes" id="UP001392318">
    <property type="component" value="Unassembled WGS sequence"/>
</dbReference>
<keyword evidence="2" id="KW-1185">Reference proteome</keyword>
<reference evidence="1" key="1">
    <citation type="submission" date="2024-01" db="EMBL/GenBank/DDBJ databases">
        <title>The diversity of rhizobia nodulating Mimosa spp. in eleven states of Brazil covering several biomes is determined by host plant, location, and edaphic factors.</title>
        <authorList>
            <person name="Rouws L."/>
            <person name="Barauna A."/>
            <person name="Beukes C."/>
            <person name="De Faria S.M."/>
            <person name="Gross E."/>
            <person name="Dos Reis Junior F.B."/>
            <person name="Simon M."/>
            <person name="Maluk M."/>
            <person name="Odee D.W."/>
            <person name="Kenicer G."/>
            <person name="Young J.P.W."/>
            <person name="Reis V.M."/>
            <person name="Zilli J."/>
            <person name="James E.K."/>
        </authorList>
    </citation>
    <scope>NUCLEOTIDE SEQUENCE</scope>
    <source>
        <strain evidence="1">JPY452</strain>
    </source>
</reference>
<dbReference type="EMBL" id="JAYMRU010000016">
    <property type="protein sequence ID" value="MEM5402750.1"/>
    <property type="molecule type" value="Genomic_DNA"/>
</dbReference>
<organism evidence="1 2">
    <name type="scientific">Paraburkholderia unamae</name>
    <dbReference type="NCBI Taxonomy" id="219649"/>
    <lineage>
        <taxon>Bacteria</taxon>
        <taxon>Pseudomonadati</taxon>
        <taxon>Pseudomonadota</taxon>
        <taxon>Betaproteobacteria</taxon>
        <taxon>Burkholderiales</taxon>
        <taxon>Burkholderiaceae</taxon>
        <taxon>Paraburkholderia</taxon>
    </lineage>
</organism>